<evidence type="ECO:0000313" key="2">
    <source>
        <dbReference type="Proteomes" id="UP000002208"/>
    </source>
</evidence>
<proteinExistence type="predicted"/>
<dbReference type="AlphaFoldDB" id="C1D1V9"/>
<dbReference type="HOGENOM" id="CLU_1545091_0_0_0"/>
<keyword evidence="2" id="KW-1185">Reference proteome</keyword>
<accession>C1D1V9</accession>
<dbReference type="EMBL" id="CP001115">
    <property type="protein sequence ID" value="ACO47398.2"/>
    <property type="molecule type" value="Genomic_DNA"/>
</dbReference>
<name>C1D1V9_DEIDV</name>
<geneLocation type="plasmid" evidence="2">
    <name>pDeide1</name>
</geneLocation>
<dbReference type="KEGG" id="ddr:Deide_1p00090"/>
<organism evidence="1 2">
    <name type="scientific">Deinococcus deserti (strain DSM 17065 / CIP 109153 / LMG 22923 / VCD115)</name>
    <dbReference type="NCBI Taxonomy" id="546414"/>
    <lineage>
        <taxon>Bacteria</taxon>
        <taxon>Thermotogati</taxon>
        <taxon>Deinococcota</taxon>
        <taxon>Deinococci</taxon>
        <taxon>Deinococcales</taxon>
        <taxon>Deinococcaceae</taxon>
        <taxon>Deinococcus</taxon>
    </lineage>
</organism>
<dbReference type="Proteomes" id="UP000002208">
    <property type="component" value="Plasmid 1"/>
</dbReference>
<gene>
    <name evidence="1" type="ordered locus">Deide_1p00090</name>
</gene>
<protein>
    <submittedName>
        <fullName evidence="1">Uncharacterized protein</fullName>
    </submittedName>
</protein>
<dbReference type="RefSeq" id="WP_041227657.1">
    <property type="nucleotide sequence ID" value="NC_012527.1"/>
</dbReference>
<keyword evidence="1" id="KW-0614">Plasmid</keyword>
<sequence>MNTRWVIVGLSLMIAGGMRTVAIQIPGTKVDYFAAQDSVTTDNRGMVRIFEVNDTTGETFVRFACEGRVMQAYFHGKNPLLTPRAREIELYPLVVYQVDSQQLKTLKASGTLDEGGTPALDSLAFENDELVVEAFRNAGERVILRIPRLGMSELTFTFAVKGFREGLSRIKPC</sequence>
<reference evidence="1 2" key="1">
    <citation type="journal article" date="2009" name="PLoS Genet.">
        <title>Alliance of proteomics and genomics to unravel the specificities of Sahara bacterium Deinococcus deserti.</title>
        <authorList>
            <person name="de Groot A."/>
            <person name="Dulermo R."/>
            <person name="Ortet P."/>
            <person name="Blanchard L."/>
            <person name="Guerin P."/>
            <person name="Fernandez B."/>
            <person name="Vacherie B."/>
            <person name="Dossat C."/>
            <person name="Jolivet E."/>
            <person name="Siguier P."/>
            <person name="Chandler M."/>
            <person name="Barakat M."/>
            <person name="Dedieu A."/>
            <person name="Barbe V."/>
            <person name="Heulin T."/>
            <person name="Sommer S."/>
            <person name="Achouak W."/>
            <person name="Armengaud J."/>
        </authorList>
    </citation>
    <scope>NUCLEOTIDE SEQUENCE [LARGE SCALE GENOMIC DNA]</scope>
    <source>
        <strain evidence="2">DSM 17065 / CIP 109153 / LMG 22923 / VCD115</strain>
        <plasmid evidence="2">pDeide1</plasmid>
    </source>
</reference>
<evidence type="ECO:0000313" key="1">
    <source>
        <dbReference type="EMBL" id="ACO47398.2"/>
    </source>
</evidence>